<dbReference type="SUPFAM" id="SSF53383">
    <property type="entry name" value="PLP-dependent transferases"/>
    <property type="match status" value="1"/>
</dbReference>
<dbReference type="Gene3D" id="3.90.1150.10">
    <property type="entry name" value="Aspartate Aminotransferase, domain 1"/>
    <property type="match status" value="1"/>
</dbReference>
<accession>A0A6A7A7Y0</accession>
<evidence type="ECO:0000256" key="2">
    <source>
        <dbReference type="ARBA" id="ARBA00010008"/>
    </source>
</evidence>
<evidence type="ECO:0000313" key="7">
    <source>
        <dbReference type="Proteomes" id="UP000799424"/>
    </source>
</evidence>
<dbReference type="GO" id="GO:0030170">
    <property type="term" value="F:pyridoxal phosphate binding"/>
    <property type="evidence" value="ECO:0007669"/>
    <property type="project" value="InterPro"/>
</dbReference>
<evidence type="ECO:0000259" key="5">
    <source>
        <dbReference type="Pfam" id="PF00155"/>
    </source>
</evidence>
<evidence type="ECO:0000313" key="6">
    <source>
        <dbReference type="EMBL" id="KAF2829296.1"/>
    </source>
</evidence>
<proteinExistence type="inferred from homology"/>
<dbReference type="AlphaFoldDB" id="A0A6A7A7Y0"/>
<dbReference type="GO" id="GO:0016740">
    <property type="term" value="F:transferase activity"/>
    <property type="evidence" value="ECO:0007669"/>
    <property type="project" value="UniProtKB-KW"/>
</dbReference>
<dbReference type="EMBL" id="MU006221">
    <property type="protein sequence ID" value="KAF2829296.1"/>
    <property type="molecule type" value="Genomic_DNA"/>
</dbReference>
<sequence length="463" mass="50613">MKTASPFYRNLEDALDARRKSHTFYTITQTAWQITDTAADFCSNDILSFGSSGILSAEYLEELARLHQANPGAAGSRLADGNYAYLEETEQHIANFHGAETALLLASGFEANVAIWTAIPRPGDMILYDALVHASTHEGIEQSLAGEREEFAHNNIRDFRRVLTAMVDAHPLIKQGKRSVLIAVESVYSMDGDVCPLQELIDAANELCPLGNAQFVVDEAHSNGIYGPGGKGLVCALGLEKEVAVVMHSYGKALSSRGAAILGNETIKSVLLNFARTVIFTTAPSFSSIALIRSAYRLLDSAHGIQAQVKVHSLVDLFMQSTISHPLWESASQAGILSVPLLRAWEESSLATSHIVTIRSRQQYTYWLHFHLLLAGYCVLPVEYPVVSKGQSRLKVTFHAGNPEEQVKGLVQAIFAWVQEITDIEGRKGNSQIAEVSKSAQQVYTWMASEKLTGFGMPSSWAS</sequence>
<protein>
    <submittedName>
        <fullName evidence="6">5-aminolevulinate synthase</fullName>
    </submittedName>
</protein>
<organism evidence="6 7">
    <name type="scientific">Ophiobolus disseminans</name>
    <dbReference type="NCBI Taxonomy" id="1469910"/>
    <lineage>
        <taxon>Eukaryota</taxon>
        <taxon>Fungi</taxon>
        <taxon>Dikarya</taxon>
        <taxon>Ascomycota</taxon>
        <taxon>Pezizomycotina</taxon>
        <taxon>Dothideomycetes</taxon>
        <taxon>Pleosporomycetidae</taxon>
        <taxon>Pleosporales</taxon>
        <taxon>Pleosporineae</taxon>
        <taxon>Phaeosphaeriaceae</taxon>
        <taxon>Ophiobolus</taxon>
    </lineage>
</organism>
<keyword evidence="7" id="KW-1185">Reference proteome</keyword>
<evidence type="ECO:0000256" key="1">
    <source>
        <dbReference type="ARBA" id="ARBA00001933"/>
    </source>
</evidence>
<dbReference type="PANTHER" id="PTHR13693:SF77">
    <property type="entry name" value="8-AMINO-7-OXONONANOATE SYNTHASE"/>
    <property type="match status" value="1"/>
</dbReference>
<dbReference type="InterPro" id="IPR050087">
    <property type="entry name" value="AON_synthase_class-II"/>
</dbReference>
<dbReference type="PANTHER" id="PTHR13693">
    <property type="entry name" value="CLASS II AMINOTRANSFERASE/8-AMINO-7-OXONONANOATE SYNTHASE"/>
    <property type="match status" value="1"/>
</dbReference>
<comment type="similarity">
    <text evidence="2">Belongs to the class-II pyridoxal-phosphate-dependent aminotransferase family. BioF subfamily.</text>
</comment>
<dbReference type="Proteomes" id="UP000799424">
    <property type="component" value="Unassembled WGS sequence"/>
</dbReference>
<feature type="domain" description="Aminotransferase class I/classII large" evidence="5">
    <location>
        <begin position="41"/>
        <end position="414"/>
    </location>
</feature>
<gene>
    <name evidence="6" type="ORF">CC86DRAFT_286532</name>
</gene>
<evidence type="ECO:0000256" key="4">
    <source>
        <dbReference type="ARBA" id="ARBA00022898"/>
    </source>
</evidence>
<evidence type="ECO:0000256" key="3">
    <source>
        <dbReference type="ARBA" id="ARBA00022679"/>
    </source>
</evidence>
<dbReference type="Pfam" id="PF00155">
    <property type="entry name" value="Aminotran_1_2"/>
    <property type="match status" value="1"/>
</dbReference>
<reference evidence="6" key="1">
    <citation type="journal article" date="2020" name="Stud. Mycol.">
        <title>101 Dothideomycetes genomes: a test case for predicting lifestyles and emergence of pathogens.</title>
        <authorList>
            <person name="Haridas S."/>
            <person name="Albert R."/>
            <person name="Binder M."/>
            <person name="Bloem J."/>
            <person name="Labutti K."/>
            <person name="Salamov A."/>
            <person name="Andreopoulos B."/>
            <person name="Baker S."/>
            <person name="Barry K."/>
            <person name="Bills G."/>
            <person name="Bluhm B."/>
            <person name="Cannon C."/>
            <person name="Castanera R."/>
            <person name="Culley D."/>
            <person name="Daum C."/>
            <person name="Ezra D."/>
            <person name="Gonzalez J."/>
            <person name="Henrissat B."/>
            <person name="Kuo A."/>
            <person name="Liang C."/>
            <person name="Lipzen A."/>
            <person name="Lutzoni F."/>
            <person name="Magnuson J."/>
            <person name="Mondo S."/>
            <person name="Nolan M."/>
            <person name="Ohm R."/>
            <person name="Pangilinan J."/>
            <person name="Park H.-J."/>
            <person name="Ramirez L."/>
            <person name="Alfaro M."/>
            <person name="Sun H."/>
            <person name="Tritt A."/>
            <person name="Yoshinaga Y."/>
            <person name="Zwiers L.-H."/>
            <person name="Turgeon B."/>
            <person name="Goodwin S."/>
            <person name="Spatafora J."/>
            <person name="Crous P."/>
            <person name="Grigoriev I."/>
        </authorList>
    </citation>
    <scope>NUCLEOTIDE SEQUENCE</scope>
    <source>
        <strain evidence="6">CBS 113818</strain>
    </source>
</reference>
<dbReference type="InterPro" id="IPR015422">
    <property type="entry name" value="PyrdxlP-dep_Trfase_small"/>
</dbReference>
<dbReference type="OrthoDB" id="2382073at2759"/>
<keyword evidence="4" id="KW-0663">Pyridoxal phosphate</keyword>
<dbReference type="InterPro" id="IPR004839">
    <property type="entry name" value="Aminotransferase_I/II_large"/>
</dbReference>
<dbReference type="InterPro" id="IPR015421">
    <property type="entry name" value="PyrdxlP-dep_Trfase_major"/>
</dbReference>
<keyword evidence="3" id="KW-0808">Transferase</keyword>
<comment type="cofactor">
    <cofactor evidence="1">
        <name>pyridoxal 5'-phosphate</name>
        <dbReference type="ChEBI" id="CHEBI:597326"/>
    </cofactor>
</comment>
<name>A0A6A7A7Y0_9PLEO</name>
<dbReference type="InterPro" id="IPR015424">
    <property type="entry name" value="PyrdxlP-dep_Trfase"/>
</dbReference>
<dbReference type="Gene3D" id="3.40.640.10">
    <property type="entry name" value="Type I PLP-dependent aspartate aminotransferase-like (Major domain)"/>
    <property type="match status" value="1"/>
</dbReference>
<dbReference type="GO" id="GO:0009102">
    <property type="term" value="P:biotin biosynthetic process"/>
    <property type="evidence" value="ECO:0007669"/>
    <property type="project" value="TreeGrafter"/>
</dbReference>